<evidence type="ECO:0000313" key="2">
    <source>
        <dbReference type="Proteomes" id="UP000238365"/>
    </source>
</evidence>
<dbReference type="Pfam" id="PF10798">
    <property type="entry name" value="YmgB"/>
    <property type="match status" value="1"/>
</dbReference>
<evidence type="ECO:0008006" key="3">
    <source>
        <dbReference type="Google" id="ProtNLM"/>
    </source>
</evidence>
<dbReference type="AlphaFoldDB" id="A0A1X1EBR1"/>
<protein>
    <recommendedName>
        <fullName evidence="3">Histidine kinase</fullName>
    </recommendedName>
</protein>
<gene>
    <name evidence="1" type="ORF">C2E15_08650</name>
</gene>
<sequence length="84" mass="9552">MQQIATSESQIMDYFKTAGAHLTKEKETIAEIYAEVLACKSFVNNKDLIRALLERLECESDVVKLDIYRNALEAVLQRTPGDIF</sequence>
<keyword evidence="2" id="KW-1185">Reference proteome</keyword>
<reference evidence="1 2" key="1">
    <citation type="submission" date="2018-01" db="EMBL/GenBank/DDBJ databases">
        <title>Complete and assembled Genome of Pantoea gaviniae DSM22758T.</title>
        <authorList>
            <person name="Stevens M.J.A."/>
            <person name="Zurfluh K."/>
            <person name="Stephan R."/>
        </authorList>
    </citation>
    <scope>NUCLEOTIDE SEQUENCE [LARGE SCALE GENOMIC DNA]</scope>
    <source>
        <strain evidence="1 2">DSM 22758</strain>
    </source>
</reference>
<dbReference type="InterPro" id="IPR024753">
    <property type="entry name" value="AriR"/>
</dbReference>
<dbReference type="GO" id="GO:0071468">
    <property type="term" value="P:cellular response to acidic pH"/>
    <property type="evidence" value="ECO:0007669"/>
    <property type="project" value="InterPro"/>
</dbReference>
<dbReference type="KEGG" id="pgz:C2E15_08650"/>
<evidence type="ECO:0000313" key="1">
    <source>
        <dbReference type="EMBL" id="AUX93141.1"/>
    </source>
</evidence>
<dbReference type="OrthoDB" id="6628755at2"/>
<dbReference type="EMBL" id="CP026377">
    <property type="protein sequence ID" value="AUX93141.1"/>
    <property type="molecule type" value="Genomic_DNA"/>
</dbReference>
<dbReference type="Gene3D" id="1.20.5.5260">
    <property type="match status" value="1"/>
</dbReference>
<organism evidence="1 2">
    <name type="scientific">Mixta gaviniae</name>
    <dbReference type="NCBI Taxonomy" id="665914"/>
    <lineage>
        <taxon>Bacteria</taxon>
        <taxon>Pseudomonadati</taxon>
        <taxon>Pseudomonadota</taxon>
        <taxon>Gammaproteobacteria</taxon>
        <taxon>Enterobacterales</taxon>
        <taxon>Erwiniaceae</taxon>
        <taxon>Mixta</taxon>
    </lineage>
</organism>
<name>A0A1X1EBR1_9GAMM</name>
<accession>A0A1X1EBR1</accession>
<dbReference type="RefSeq" id="WP_104957005.1">
    <property type="nucleotide sequence ID" value="NZ_CP026377.1"/>
</dbReference>
<proteinExistence type="predicted"/>
<dbReference type="Proteomes" id="UP000238365">
    <property type="component" value="Chromosome"/>
</dbReference>